<dbReference type="InterPro" id="IPR001881">
    <property type="entry name" value="EGF-like_Ca-bd_dom"/>
</dbReference>
<dbReference type="PANTHER" id="PTHR24049">
    <property type="entry name" value="CRUMBS FAMILY MEMBER"/>
    <property type="match status" value="1"/>
</dbReference>
<evidence type="ECO:0000256" key="1">
    <source>
        <dbReference type="ARBA" id="ARBA00004496"/>
    </source>
</evidence>
<evidence type="ECO:0000313" key="14">
    <source>
        <dbReference type="EMBL" id="KAJ8346429.1"/>
    </source>
</evidence>
<feature type="chain" id="PRO_5040450519" description="EGF-like domain-containing protein" evidence="12">
    <location>
        <begin position="28"/>
        <end position="422"/>
    </location>
</feature>
<dbReference type="SUPFAM" id="SSF57184">
    <property type="entry name" value="Growth factor receptor domain"/>
    <property type="match status" value="1"/>
</dbReference>
<evidence type="ECO:0000259" key="13">
    <source>
        <dbReference type="PROSITE" id="PS50026"/>
    </source>
</evidence>
<dbReference type="Proteomes" id="UP001152622">
    <property type="component" value="Chromosome 11"/>
</dbReference>
<dbReference type="PROSITE" id="PS01186">
    <property type="entry name" value="EGF_2"/>
    <property type="match status" value="3"/>
</dbReference>
<dbReference type="FunFam" id="2.10.25.10:FF:000066">
    <property type="entry name" value="FAT atypical cadherin 4"/>
    <property type="match status" value="1"/>
</dbReference>
<protein>
    <recommendedName>
        <fullName evidence="13">EGF-like domain-containing protein</fullName>
    </recommendedName>
</protein>
<feature type="domain" description="EGF-like" evidence="13">
    <location>
        <begin position="108"/>
        <end position="145"/>
    </location>
</feature>
<evidence type="ECO:0000256" key="8">
    <source>
        <dbReference type="ARBA" id="ARBA00022837"/>
    </source>
</evidence>
<dbReference type="InterPro" id="IPR018097">
    <property type="entry name" value="EGF_Ca-bd_CS"/>
</dbReference>
<dbReference type="SMART" id="SM00181">
    <property type="entry name" value="EGF"/>
    <property type="match status" value="6"/>
</dbReference>
<evidence type="ECO:0000256" key="10">
    <source>
        <dbReference type="ARBA" id="ARBA00023180"/>
    </source>
</evidence>
<feature type="domain" description="EGF-like" evidence="13">
    <location>
        <begin position="30"/>
        <end position="69"/>
    </location>
</feature>
<dbReference type="GO" id="GO:0005509">
    <property type="term" value="F:calcium ion binding"/>
    <property type="evidence" value="ECO:0007669"/>
    <property type="project" value="InterPro"/>
</dbReference>
<dbReference type="PANTHER" id="PTHR24049:SF22">
    <property type="entry name" value="DROSOPHILA CRUMBS HOMOLOG"/>
    <property type="match status" value="1"/>
</dbReference>
<feature type="domain" description="EGF-like" evidence="13">
    <location>
        <begin position="147"/>
        <end position="183"/>
    </location>
</feature>
<feature type="domain" description="EGF-like" evidence="13">
    <location>
        <begin position="71"/>
        <end position="106"/>
    </location>
</feature>
<dbReference type="GO" id="GO:0005737">
    <property type="term" value="C:cytoplasm"/>
    <property type="evidence" value="ECO:0007669"/>
    <property type="project" value="UniProtKB-SubCell"/>
</dbReference>
<dbReference type="FunFam" id="2.10.25.10:FF:000143">
    <property type="entry name" value="Protein crumbs 1"/>
    <property type="match status" value="1"/>
</dbReference>
<keyword evidence="9 11" id="KW-1015">Disulfide bond</keyword>
<keyword evidence="5 11" id="KW-0245">EGF-like domain</keyword>
<evidence type="ECO:0000256" key="3">
    <source>
        <dbReference type="ARBA" id="ARBA00022490"/>
    </source>
</evidence>
<comment type="caution">
    <text evidence="11">Lacks conserved residue(s) required for the propagation of feature annotation.</text>
</comment>
<sequence>MEFWRIHSKYHTTLLLTMMMFKWGIFCSESSDKCLSEPCQNGATCVDTMDDYVCICPRETVAYMGKDCERLYDGCLFADCPDCTSVPGTREFTCPCPRGLTGPNCTLNIDDCESAPCRPPRDVCVDGVDVHFCVCPAGYSGDDCETEVQDCSVDPCVNNGTCEATPRGYWCECQPGFRGQRCEEDVDECLSHPCRNGAICLDGVDQYHCFCVPGFQGYNCEIDINECASRPCENNATCINEKDRYVCDCLLGFTVPFGDSFLPTVGTLSTAAFSGDCSPLSIFACPPGSLARMTSPALFPSGAATRRHLHSRGRSPSIRALHPLHSTVPPQFRDLPNSLSRLVLCEVGRASRNLLRRWIHCPPLGLRNRGNHHLPSNIQHCSTDDRLVRHHLQSVLPLVSRTPYLHRHPRQHICRPQGGSVM</sequence>
<dbReference type="InterPro" id="IPR051022">
    <property type="entry name" value="Notch_Cell-Fate_Det"/>
</dbReference>
<dbReference type="PROSITE" id="PS00022">
    <property type="entry name" value="EGF_1"/>
    <property type="match status" value="4"/>
</dbReference>
<comment type="caution">
    <text evidence="14">The sequence shown here is derived from an EMBL/GenBank/DDBJ whole genome shotgun (WGS) entry which is preliminary data.</text>
</comment>
<organism evidence="14 15">
    <name type="scientific">Synaphobranchus kaupii</name>
    <name type="common">Kaup's arrowtooth eel</name>
    <dbReference type="NCBI Taxonomy" id="118154"/>
    <lineage>
        <taxon>Eukaryota</taxon>
        <taxon>Metazoa</taxon>
        <taxon>Chordata</taxon>
        <taxon>Craniata</taxon>
        <taxon>Vertebrata</taxon>
        <taxon>Euteleostomi</taxon>
        <taxon>Actinopterygii</taxon>
        <taxon>Neopterygii</taxon>
        <taxon>Teleostei</taxon>
        <taxon>Anguilliformes</taxon>
        <taxon>Synaphobranchidae</taxon>
        <taxon>Synaphobranchus</taxon>
    </lineage>
</organism>
<feature type="disulfide bond" evidence="11">
    <location>
        <begin position="135"/>
        <end position="144"/>
    </location>
</feature>
<dbReference type="EMBL" id="JAINUF010000011">
    <property type="protein sequence ID" value="KAJ8346429.1"/>
    <property type="molecule type" value="Genomic_DNA"/>
</dbReference>
<keyword evidence="8" id="KW-0106">Calcium</keyword>
<dbReference type="PROSITE" id="PS50026">
    <property type="entry name" value="EGF_3"/>
    <property type="match status" value="6"/>
</dbReference>
<dbReference type="InterPro" id="IPR013032">
    <property type="entry name" value="EGF-like_CS"/>
</dbReference>
<evidence type="ECO:0000313" key="15">
    <source>
        <dbReference type="Proteomes" id="UP001152622"/>
    </source>
</evidence>
<evidence type="ECO:0000256" key="9">
    <source>
        <dbReference type="ARBA" id="ARBA00023157"/>
    </source>
</evidence>
<dbReference type="CDD" id="cd00054">
    <property type="entry name" value="EGF_CA"/>
    <property type="match status" value="4"/>
</dbReference>
<proteinExistence type="predicted"/>
<gene>
    <name evidence="14" type="ORF">SKAU_G00278300</name>
</gene>
<dbReference type="AlphaFoldDB" id="A0A9Q1EWG6"/>
<keyword evidence="4" id="KW-0964">Secreted</keyword>
<feature type="domain" description="EGF-like" evidence="13">
    <location>
        <begin position="223"/>
        <end position="259"/>
    </location>
</feature>
<dbReference type="Pfam" id="PF00008">
    <property type="entry name" value="EGF"/>
    <property type="match status" value="4"/>
</dbReference>
<evidence type="ECO:0000256" key="7">
    <source>
        <dbReference type="ARBA" id="ARBA00022737"/>
    </source>
</evidence>
<reference evidence="14" key="1">
    <citation type="journal article" date="2023" name="Science">
        <title>Genome structures resolve the early diversification of teleost fishes.</title>
        <authorList>
            <person name="Parey E."/>
            <person name="Louis A."/>
            <person name="Montfort J."/>
            <person name="Bouchez O."/>
            <person name="Roques C."/>
            <person name="Iampietro C."/>
            <person name="Lluch J."/>
            <person name="Castinel A."/>
            <person name="Donnadieu C."/>
            <person name="Desvignes T."/>
            <person name="Floi Bucao C."/>
            <person name="Jouanno E."/>
            <person name="Wen M."/>
            <person name="Mejri S."/>
            <person name="Dirks R."/>
            <person name="Jansen H."/>
            <person name="Henkel C."/>
            <person name="Chen W.J."/>
            <person name="Zahm M."/>
            <person name="Cabau C."/>
            <person name="Klopp C."/>
            <person name="Thompson A.W."/>
            <person name="Robinson-Rechavi M."/>
            <person name="Braasch I."/>
            <person name="Lecointre G."/>
            <person name="Bobe J."/>
            <person name="Postlethwait J.H."/>
            <person name="Berthelot C."/>
            <person name="Roest Crollius H."/>
            <person name="Guiguen Y."/>
        </authorList>
    </citation>
    <scope>NUCLEOTIDE SEQUENCE</scope>
    <source>
        <strain evidence="14">WJC10195</strain>
    </source>
</reference>
<dbReference type="InterPro" id="IPR009030">
    <property type="entry name" value="Growth_fac_rcpt_cys_sf"/>
</dbReference>
<dbReference type="GO" id="GO:0005576">
    <property type="term" value="C:extracellular region"/>
    <property type="evidence" value="ECO:0007669"/>
    <property type="project" value="UniProtKB-SubCell"/>
</dbReference>
<evidence type="ECO:0000256" key="5">
    <source>
        <dbReference type="ARBA" id="ARBA00022536"/>
    </source>
</evidence>
<feature type="signal peptide" evidence="12">
    <location>
        <begin position="1"/>
        <end position="27"/>
    </location>
</feature>
<keyword evidence="15" id="KW-1185">Reference proteome</keyword>
<keyword evidence="6 12" id="KW-0732">Signal</keyword>
<dbReference type="FunFam" id="2.10.25.10:FF:000796">
    <property type="entry name" value="Crumbs cell polarity complex component 2b"/>
    <property type="match status" value="1"/>
</dbReference>
<accession>A0A9Q1EWG6</accession>
<keyword evidence="3" id="KW-0963">Cytoplasm</keyword>
<dbReference type="Pfam" id="PF12661">
    <property type="entry name" value="hEGF"/>
    <property type="match status" value="1"/>
</dbReference>
<evidence type="ECO:0000256" key="6">
    <source>
        <dbReference type="ARBA" id="ARBA00022729"/>
    </source>
</evidence>
<dbReference type="SMART" id="SM00179">
    <property type="entry name" value="EGF_CA"/>
    <property type="match status" value="5"/>
</dbReference>
<comment type="subcellular location">
    <subcellularLocation>
        <location evidence="1">Cytoplasm</location>
    </subcellularLocation>
    <subcellularLocation>
        <location evidence="2">Secreted</location>
    </subcellularLocation>
</comment>
<dbReference type="SUPFAM" id="SSF57196">
    <property type="entry name" value="EGF/Laminin"/>
    <property type="match status" value="2"/>
</dbReference>
<dbReference type="InterPro" id="IPR000742">
    <property type="entry name" value="EGF"/>
</dbReference>
<keyword evidence="10" id="KW-0325">Glycoprotein</keyword>
<feature type="domain" description="EGF-like" evidence="13">
    <location>
        <begin position="185"/>
        <end position="221"/>
    </location>
</feature>
<dbReference type="PROSITE" id="PS00010">
    <property type="entry name" value="ASX_HYDROXYL"/>
    <property type="match status" value="3"/>
</dbReference>
<keyword evidence="7" id="KW-0677">Repeat</keyword>
<evidence type="ECO:0000256" key="11">
    <source>
        <dbReference type="PROSITE-ProRule" id="PRU00076"/>
    </source>
</evidence>
<dbReference type="PROSITE" id="PS01187">
    <property type="entry name" value="EGF_CA"/>
    <property type="match status" value="2"/>
</dbReference>
<evidence type="ECO:0000256" key="2">
    <source>
        <dbReference type="ARBA" id="ARBA00004613"/>
    </source>
</evidence>
<dbReference type="PRINTS" id="PR00010">
    <property type="entry name" value="EGFBLOOD"/>
</dbReference>
<dbReference type="Gene3D" id="2.10.25.10">
    <property type="entry name" value="Laminin"/>
    <property type="match status" value="5"/>
</dbReference>
<feature type="disulfide bond" evidence="11">
    <location>
        <begin position="96"/>
        <end position="105"/>
    </location>
</feature>
<feature type="disulfide bond" evidence="11">
    <location>
        <begin position="173"/>
        <end position="182"/>
    </location>
</feature>
<dbReference type="FunFam" id="2.10.25.10:FF:000425">
    <property type="entry name" value="Eyes shut homolog"/>
    <property type="match status" value="1"/>
</dbReference>
<name>A0A9Q1EWG6_SYNKA</name>
<dbReference type="GO" id="GO:0048731">
    <property type="term" value="P:system development"/>
    <property type="evidence" value="ECO:0007669"/>
    <property type="project" value="UniProtKB-ARBA"/>
</dbReference>
<dbReference type="OrthoDB" id="283575at2759"/>
<evidence type="ECO:0000256" key="4">
    <source>
        <dbReference type="ARBA" id="ARBA00022525"/>
    </source>
</evidence>
<evidence type="ECO:0000256" key="12">
    <source>
        <dbReference type="SAM" id="SignalP"/>
    </source>
</evidence>
<dbReference type="InterPro" id="IPR000152">
    <property type="entry name" value="EGF-type_Asp/Asn_hydroxyl_site"/>
</dbReference>
<feature type="disulfide bond" evidence="11">
    <location>
        <begin position="211"/>
        <end position="220"/>
    </location>
</feature>